<dbReference type="OMA" id="THYLTND"/>
<dbReference type="Proteomes" id="UP000596661">
    <property type="component" value="Chromosome 1"/>
</dbReference>
<keyword evidence="3" id="KW-1185">Reference proteome</keyword>
<name>A0A803NPI0_CANSA</name>
<dbReference type="InterPro" id="IPR054722">
    <property type="entry name" value="PolX-like_BBD"/>
</dbReference>
<dbReference type="Pfam" id="PF22936">
    <property type="entry name" value="Pol_BBD"/>
    <property type="match status" value="1"/>
</dbReference>
<evidence type="ECO:0000313" key="3">
    <source>
        <dbReference type="Proteomes" id="UP000596661"/>
    </source>
</evidence>
<dbReference type="EnsemblPlants" id="evm.model.01.514">
    <property type="protein sequence ID" value="cds.evm.model.01.514"/>
    <property type="gene ID" value="evm.TU.01.514"/>
</dbReference>
<organism evidence="2 3">
    <name type="scientific">Cannabis sativa</name>
    <name type="common">Hemp</name>
    <name type="synonym">Marijuana</name>
    <dbReference type="NCBI Taxonomy" id="3483"/>
    <lineage>
        <taxon>Eukaryota</taxon>
        <taxon>Viridiplantae</taxon>
        <taxon>Streptophyta</taxon>
        <taxon>Embryophyta</taxon>
        <taxon>Tracheophyta</taxon>
        <taxon>Spermatophyta</taxon>
        <taxon>Magnoliopsida</taxon>
        <taxon>eudicotyledons</taxon>
        <taxon>Gunneridae</taxon>
        <taxon>Pentapetalae</taxon>
        <taxon>rosids</taxon>
        <taxon>fabids</taxon>
        <taxon>Rosales</taxon>
        <taxon>Cannabaceae</taxon>
        <taxon>Cannabis</taxon>
    </lineage>
</organism>
<protein>
    <recommendedName>
        <fullName evidence="1">Retrovirus-related Pol polyprotein from transposon TNT 1-94-like beta-barrel domain-containing protein</fullName>
    </recommendedName>
</protein>
<reference evidence="2" key="2">
    <citation type="submission" date="2021-03" db="UniProtKB">
        <authorList>
            <consortium name="EnsemblPlants"/>
        </authorList>
    </citation>
    <scope>IDENTIFICATION</scope>
</reference>
<evidence type="ECO:0000259" key="1">
    <source>
        <dbReference type="Pfam" id="PF22936"/>
    </source>
</evidence>
<dbReference type="AlphaFoldDB" id="A0A803NPI0"/>
<sequence length="140" mass="15262">MVALKTKKKNPFAYVASPEILESDVWFADSGPSNNITSDSSSMTQKQEYGGKKNVTVGNGTQISISHLGNGILQINTGQNLVLKEMLLVPKIFKNSLSVSKLTHDNNVLIELHSDCCVVKQNVTRKVLFQGMLGDGRSQP</sequence>
<evidence type="ECO:0000313" key="2">
    <source>
        <dbReference type="EnsemblPlants" id="cds.evm.model.01.514"/>
    </source>
</evidence>
<accession>A0A803NPI0</accession>
<proteinExistence type="predicted"/>
<dbReference type="Gramene" id="evm.model.01.514">
    <property type="protein sequence ID" value="cds.evm.model.01.514"/>
    <property type="gene ID" value="evm.TU.01.514"/>
</dbReference>
<feature type="domain" description="Retrovirus-related Pol polyprotein from transposon TNT 1-94-like beta-barrel" evidence="1">
    <location>
        <begin position="26"/>
        <end position="105"/>
    </location>
</feature>
<reference evidence="2" key="1">
    <citation type="submission" date="2018-11" db="EMBL/GenBank/DDBJ databases">
        <authorList>
            <person name="Grassa J C."/>
        </authorList>
    </citation>
    <scope>NUCLEOTIDE SEQUENCE [LARGE SCALE GENOMIC DNA]</scope>
</reference>
<dbReference type="EMBL" id="UZAU01000018">
    <property type="status" value="NOT_ANNOTATED_CDS"/>
    <property type="molecule type" value="Genomic_DNA"/>
</dbReference>